<comment type="caution">
    <text evidence="19">The sequence shown here is derived from an EMBL/GenBank/DDBJ whole genome shotgun (WGS) entry which is preliminary data.</text>
</comment>
<feature type="active site" description="Proton acceptor; for phosphorylation activity. Proton donor; for dephosphorylation activity" evidence="16">
    <location>
        <position position="177"/>
    </location>
</feature>
<keyword evidence="8 16" id="KW-0547">Nucleotide-binding</keyword>
<evidence type="ECO:0000256" key="6">
    <source>
        <dbReference type="ARBA" id="ARBA00022679"/>
    </source>
</evidence>
<evidence type="ECO:0000256" key="14">
    <source>
        <dbReference type="ARBA" id="ARBA00033012"/>
    </source>
</evidence>
<dbReference type="RefSeq" id="WP_083068777.1">
    <property type="nucleotide sequence ID" value="NZ_CBCPHS010000001.1"/>
</dbReference>
<reference evidence="20" key="1">
    <citation type="submission" date="2017-12" db="EMBL/GenBank/DDBJ databases">
        <title>FDA dAtabase for Regulatory Grade micrObial Sequences (FDA-ARGOS): Supporting development and validation of Infectious Disease Dx tests.</title>
        <authorList>
            <person name="Hoffmann M."/>
            <person name="Allard M."/>
            <person name="Evans P."/>
            <person name="Brown E."/>
            <person name="Tallon L."/>
            <person name="Sadzewicz L."/>
            <person name="Sengamalay N."/>
            <person name="Ott S."/>
            <person name="Godinez A."/>
            <person name="Nagaraj S."/>
            <person name="Vavikolanu K."/>
            <person name="Aluvathingal J."/>
            <person name="Nadendla S."/>
            <person name="Sichtig H."/>
        </authorList>
    </citation>
    <scope>NUCLEOTIDE SEQUENCE [LARGE SCALE GENOMIC DNA]</scope>
    <source>
        <strain evidence="20">FDAARGOS_249</strain>
    </source>
</reference>
<feature type="active site" evidence="16">
    <location>
        <position position="159"/>
    </location>
</feature>
<keyword evidence="10 16" id="KW-0067">ATP-binding</keyword>
<dbReference type="GO" id="GO:0000287">
    <property type="term" value="F:magnesium ion binding"/>
    <property type="evidence" value="ECO:0007669"/>
    <property type="project" value="UniProtKB-UniRule"/>
</dbReference>
<evidence type="ECO:0000259" key="17">
    <source>
        <dbReference type="Pfam" id="PF02603"/>
    </source>
</evidence>
<comment type="catalytic activity">
    <reaction evidence="1 16">
        <text>[HPr protein]-L-serine + ATP = [HPr protein]-O-phospho-L-serine + ADP + H(+)</text>
        <dbReference type="Rhea" id="RHEA:46600"/>
        <dbReference type="Rhea" id="RHEA-COMP:11602"/>
        <dbReference type="Rhea" id="RHEA-COMP:11603"/>
        <dbReference type="ChEBI" id="CHEBI:15378"/>
        <dbReference type="ChEBI" id="CHEBI:29999"/>
        <dbReference type="ChEBI" id="CHEBI:30616"/>
        <dbReference type="ChEBI" id="CHEBI:83421"/>
        <dbReference type="ChEBI" id="CHEBI:456216"/>
    </reaction>
</comment>
<dbReference type="InterPro" id="IPR003755">
    <property type="entry name" value="HPr(Ser)_kin/Pase"/>
</dbReference>
<evidence type="ECO:0000256" key="11">
    <source>
        <dbReference type="ARBA" id="ARBA00022842"/>
    </source>
</evidence>
<dbReference type="GO" id="GO:0006109">
    <property type="term" value="P:regulation of carbohydrate metabolic process"/>
    <property type="evidence" value="ECO:0007669"/>
    <property type="project" value="UniProtKB-UniRule"/>
</dbReference>
<comment type="similarity">
    <text evidence="3 16">Belongs to the HPrK/P family.</text>
</comment>
<feature type="binding site" evidence="16">
    <location>
        <begin position="153"/>
        <end position="160"/>
    </location>
    <ligand>
        <name>ATP</name>
        <dbReference type="ChEBI" id="CHEBI:30616"/>
    </ligand>
</feature>
<dbReference type="EMBL" id="NBTM02000001">
    <property type="protein sequence ID" value="PNL91646.1"/>
    <property type="molecule type" value="Genomic_DNA"/>
</dbReference>
<keyword evidence="11 16" id="KW-0460">Magnesium</keyword>
<proteinExistence type="inferred from homology"/>
<evidence type="ECO:0000256" key="1">
    <source>
        <dbReference type="ARBA" id="ARBA00001120"/>
    </source>
</evidence>
<dbReference type="GO" id="GO:0004674">
    <property type="term" value="F:protein serine/threonine kinase activity"/>
    <property type="evidence" value="ECO:0007669"/>
    <property type="project" value="UniProtKB-KW"/>
</dbReference>
<dbReference type="CDD" id="cd01918">
    <property type="entry name" value="HprK_C"/>
    <property type="match status" value="1"/>
</dbReference>
<evidence type="ECO:0000313" key="20">
    <source>
        <dbReference type="Proteomes" id="UP000192813"/>
    </source>
</evidence>
<feature type="domain" description="HPr kinase/phosphorylase C-terminal" evidence="18">
    <location>
        <begin position="130"/>
        <end position="298"/>
    </location>
</feature>
<feature type="region of interest" description="Important for the catalytic mechanism of both phosphorylation and dephosphorylation" evidence="16">
    <location>
        <begin position="201"/>
        <end position="210"/>
    </location>
</feature>
<name>A0A2J9PMY1_9LACT</name>
<comment type="cofactor">
    <cofactor evidence="2 16">
        <name>Mg(2+)</name>
        <dbReference type="ChEBI" id="CHEBI:18420"/>
    </cofactor>
</comment>
<organism evidence="19 20">
    <name type="scientific">Aerococcus viridans</name>
    <dbReference type="NCBI Taxonomy" id="1377"/>
    <lineage>
        <taxon>Bacteria</taxon>
        <taxon>Bacillati</taxon>
        <taxon>Bacillota</taxon>
        <taxon>Bacilli</taxon>
        <taxon>Lactobacillales</taxon>
        <taxon>Aerococcaceae</taxon>
        <taxon>Aerococcus</taxon>
    </lineage>
</organism>
<evidence type="ECO:0000256" key="8">
    <source>
        <dbReference type="ARBA" id="ARBA00022741"/>
    </source>
</evidence>
<evidence type="ECO:0000256" key="12">
    <source>
        <dbReference type="ARBA" id="ARBA00023268"/>
    </source>
</evidence>
<dbReference type="EC" id="2.7.11.-" evidence="16"/>
<evidence type="ECO:0000256" key="5">
    <source>
        <dbReference type="ARBA" id="ARBA00022527"/>
    </source>
</evidence>
<dbReference type="Gene3D" id="3.40.1390.20">
    <property type="entry name" value="HprK N-terminal domain-like"/>
    <property type="match status" value="1"/>
</dbReference>
<dbReference type="AlphaFoldDB" id="A0A2J9PMY1"/>
<evidence type="ECO:0000313" key="19">
    <source>
        <dbReference type="EMBL" id="PNL91646.1"/>
    </source>
</evidence>
<evidence type="ECO:0000256" key="7">
    <source>
        <dbReference type="ARBA" id="ARBA00022723"/>
    </source>
</evidence>
<evidence type="ECO:0000256" key="13">
    <source>
        <dbReference type="ARBA" id="ARBA00023277"/>
    </source>
</evidence>
<dbReference type="Gene3D" id="3.40.50.300">
    <property type="entry name" value="P-loop containing nucleotide triphosphate hydrolases"/>
    <property type="match status" value="1"/>
</dbReference>
<feature type="binding site" evidence="16">
    <location>
        <position position="160"/>
    </location>
    <ligand>
        <name>Mg(2+)</name>
        <dbReference type="ChEBI" id="CHEBI:18420"/>
    </ligand>
</feature>
<keyword evidence="6 16" id="KW-0808">Transferase</keyword>
<comment type="catalytic activity">
    <reaction evidence="15 16">
        <text>[HPr protein]-O-phospho-L-serine + phosphate + H(+) = [HPr protein]-L-serine + diphosphate</text>
        <dbReference type="Rhea" id="RHEA:46604"/>
        <dbReference type="Rhea" id="RHEA-COMP:11602"/>
        <dbReference type="Rhea" id="RHEA-COMP:11603"/>
        <dbReference type="ChEBI" id="CHEBI:15378"/>
        <dbReference type="ChEBI" id="CHEBI:29999"/>
        <dbReference type="ChEBI" id="CHEBI:33019"/>
        <dbReference type="ChEBI" id="CHEBI:43474"/>
        <dbReference type="ChEBI" id="CHEBI:83421"/>
    </reaction>
</comment>
<dbReference type="Pfam" id="PF07475">
    <property type="entry name" value="Hpr_kinase_C"/>
    <property type="match status" value="1"/>
</dbReference>
<evidence type="ECO:0000256" key="2">
    <source>
        <dbReference type="ARBA" id="ARBA00001946"/>
    </source>
</evidence>
<evidence type="ECO:0000256" key="10">
    <source>
        <dbReference type="ARBA" id="ARBA00022840"/>
    </source>
</evidence>
<dbReference type="PANTHER" id="PTHR30305:SF1">
    <property type="entry name" value="HPR KINASE_PHOSPHORYLASE"/>
    <property type="match status" value="1"/>
</dbReference>
<dbReference type="PANTHER" id="PTHR30305">
    <property type="entry name" value="PROTEIN YJDM-RELATED"/>
    <property type="match status" value="1"/>
</dbReference>
<dbReference type="Proteomes" id="UP000192813">
    <property type="component" value="Unassembled WGS sequence"/>
</dbReference>
<dbReference type="SUPFAM" id="SSF53795">
    <property type="entry name" value="PEP carboxykinase-like"/>
    <property type="match status" value="1"/>
</dbReference>
<dbReference type="EC" id="2.7.4.-" evidence="16"/>
<feature type="active site" evidence="16">
    <location>
        <position position="243"/>
    </location>
</feature>
<feature type="active site" evidence="16">
    <location>
        <position position="138"/>
    </location>
</feature>
<keyword evidence="7 16" id="KW-0479">Metal-binding</keyword>
<dbReference type="GO" id="GO:0005524">
    <property type="term" value="F:ATP binding"/>
    <property type="evidence" value="ECO:0007669"/>
    <property type="project" value="UniProtKB-UniRule"/>
</dbReference>
<dbReference type="InterPro" id="IPR028979">
    <property type="entry name" value="Ser_kin/Pase_Hpr-like_N_sf"/>
</dbReference>
<dbReference type="HAMAP" id="MF_01249">
    <property type="entry name" value="HPr_kinase"/>
    <property type="match status" value="1"/>
</dbReference>
<dbReference type="GO" id="GO:0004712">
    <property type="term" value="F:protein serine/threonine/tyrosine kinase activity"/>
    <property type="evidence" value="ECO:0007669"/>
    <property type="project" value="UniProtKB-UniRule"/>
</dbReference>
<protein>
    <recommendedName>
        <fullName evidence="4 16">HPr kinase/phosphorylase</fullName>
        <shortName evidence="16">HPrK/P</shortName>
        <ecNumber evidence="16">2.7.11.-</ecNumber>
        <ecNumber evidence="16">2.7.4.-</ecNumber>
    </recommendedName>
    <alternativeName>
        <fullName evidence="14 16">HPr(Ser) kinase/phosphorylase</fullName>
    </alternativeName>
</protein>
<dbReference type="GO" id="GO:0000155">
    <property type="term" value="F:phosphorelay sensor kinase activity"/>
    <property type="evidence" value="ECO:0007669"/>
    <property type="project" value="InterPro"/>
</dbReference>
<gene>
    <name evidence="16" type="primary">hprK</name>
    <name evidence="19" type="ORF">A6J77_005195</name>
</gene>
<dbReference type="SUPFAM" id="SSF75138">
    <property type="entry name" value="HprK N-terminal domain-like"/>
    <property type="match status" value="1"/>
</dbReference>
<feature type="region of interest" description="Important for the catalytic mechanism of dephosphorylation" evidence="16">
    <location>
        <begin position="264"/>
        <end position="269"/>
    </location>
</feature>
<accession>A0A2J9PMY1</accession>
<dbReference type="Pfam" id="PF02603">
    <property type="entry name" value="Hpr_kinase_N"/>
    <property type="match status" value="1"/>
</dbReference>
<comment type="function">
    <text evidence="16">Catalyzes the ATP- as well as the pyrophosphate-dependent phosphorylation of a specific serine residue in HPr, a phosphocarrier protein of the phosphoenolpyruvate-dependent sugar phosphotransferase system (PTS). HprK/P also catalyzes the pyrophosphate-producing, inorganic phosphate-dependent dephosphorylation (phosphorolysis) of seryl-phosphorylated HPr (P-Ser-HPr). The two antagonistic activities of HprK/P are regulated by several intracellular metabolites, which change their concentration in response to the absence or presence of rapidly metabolisable carbon sources (glucose, fructose, etc.) in the growth medium. Therefore, by controlling the phosphorylation state of HPr, HPrK/P is a sensor enzyme that plays a major role in the regulation of carbon metabolism and sugar transport: it mediates carbon catabolite repression (CCR), and regulates PTS-catalyzed carbohydrate uptake and inducer exclusion.</text>
</comment>
<keyword evidence="13 16" id="KW-0119">Carbohydrate metabolism</keyword>
<evidence type="ECO:0000259" key="18">
    <source>
        <dbReference type="Pfam" id="PF07475"/>
    </source>
</evidence>
<keyword evidence="5 16" id="KW-0723">Serine/threonine-protein kinase</keyword>
<feature type="binding site" evidence="16">
    <location>
        <position position="202"/>
    </location>
    <ligand>
        <name>Mg(2+)</name>
        <dbReference type="ChEBI" id="CHEBI:18420"/>
    </ligand>
</feature>
<feature type="domain" description="HPr(Ser) kinase/phosphorylase N-terminal" evidence="17">
    <location>
        <begin position="4"/>
        <end position="127"/>
    </location>
</feature>
<keyword evidence="9 16" id="KW-0418">Kinase</keyword>
<dbReference type="FunFam" id="3.40.50.300:FF:000174">
    <property type="entry name" value="HPr kinase/phosphorylase"/>
    <property type="match status" value="1"/>
</dbReference>
<dbReference type="NCBIfam" id="TIGR00679">
    <property type="entry name" value="hpr-ser"/>
    <property type="match status" value="1"/>
</dbReference>
<evidence type="ECO:0000256" key="3">
    <source>
        <dbReference type="ARBA" id="ARBA00006883"/>
    </source>
</evidence>
<evidence type="ECO:0000256" key="4">
    <source>
        <dbReference type="ARBA" id="ARBA00018922"/>
    </source>
</evidence>
<evidence type="ECO:0000256" key="16">
    <source>
        <dbReference type="HAMAP-Rule" id="MF_01249"/>
    </source>
</evidence>
<dbReference type="InterPro" id="IPR011126">
    <property type="entry name" value="Hpr_kin/Pase_Hpr_N"/>
</dbReference>
<evidence type="ECO:0000256" key="9">
    <source>
        <dbReference type="ARBA" id="ARBA00022777"/>
    </source>
</evidence>
<dbReference type="InterPro" id="IPR011104">
    <property type="entry name" value="Hpr_kin/Pase_C"/>
</dbReference>
<dbReference type="InterPro" id="IPR027417">
    <property type="entry name" value="P-loop_NTPase"/>
</dbReference>
<evidence type="ECO:0000256" key="15">
    <source>
        <dbReference type="ARBA" id="ARBA00047657"/>
    </source>
</evidence>
<keyword evidence="12 16" id="KW-0511">Multifunctional enzyme</keyword>
<comment type="miscellaneous">
    <text evidence="16">Both phosphorylation and phosphorolysis are carried out by the same active site and suggest a common mechanism for both reactions.</text>
</comment>
<sequence>MKKVTVKDLVEKFDFEVICGADYLDREIITSDISRPGLEITGYFNYYPSERVQLFGRAEHTYLSRMTSDERLLIMRRLSKEDTPFFIFSRGLQPEYEVIQAAEENHIPVLISTTTTTRLSSNLAEMLHAHLAERISKHGVFVDVYGLGIMITGHSGVGKSETALELVKGGHRLVADDRVDFYQRDDTTIMGEAPEILRNVMEIRGLGIIDVMTLYGAGAVRKEQQLNLIIDLKDLKKDAKFDRLGTAEEREQILEVAIPKITIPVQTGRNISSIIEVAAINFRAKSMGFDAAQMFNDRLTTLIDKNKL</sequence>
<comment type="subunit">
    <text evidence="16">Homohexamer.</text>
</comment>
<comment type="domain">
    <text evidence="16">The Walker A ATP-binding motif also binds Pi and PPi.</text>
</comment>